<dbReference type="PANTHER" id="PTHR43302">
    <property type="entry name" value="TRANSPORTER ARSB-RELATED"/>
    <property type="match status" value="1"/>
</dbReference>
<feature type="transmembrane region" description="Helical" evidence="10">
    <location>
        <begin position="366"/>
        <end position="390"/>
    </location>
</feature>
<dbReference type="Proteomes" id="UP001185069">
    <property type="component" value="Unassembled WGS sequence"/>
</dbReference>
<dbReference type="EMBL" id="JAVDQF010000001">
    <property type="protein sequence ID" value="MDR6270320.1"/>
    <property type="molecule type" value="Genomic_DNA"/>
</dbReference>
<feature type="transmembrane region" description="Helical" evidence="10">
    <location>
        <begin position="82"/>
        <end position="100"/>
    </location>
</feature>
<evidence type="ECO:0000256" key="3">
    <source>
        <dbReference type="ARBA" id="ARBA00009843"/>
    </source>
</evidence>
<feature type="transmembrane region" description="Helical" evidence="10">
    <location>
        <begin position="329"/>
        <end position="354"/>
    </location>
</feature>
<keyword evidence="7" id="KW-0059">Arsenical resistance</keyword>
<dbReference type="RefSeq" id="WP_374709709.1">
    <property type="nucleotide sequence ID" value="NZ_BAAAHY010000007.1"/>
</dbReference>
<protein>
    <submittedName>
        <fullName evidence="12">Na+/H+ antiporter NhaD/arsenite permease-like protein</fullName>
    </submittedName>
</protein>
<evidence type="ECO:0000256" key="8">
    <source>
        <dbReference type="ARBA" id="ARBA00022989"/>
    </source>
</evidence>
<dbReference type="InterPro" id="IPR004680">
    <property type="entry name" value="Cit_transptr-like_dom"/>
</dbReference>
<evidence type="ECO:0000256" key="9">
    <source>
        <dbReference type="ARBA" id="ARBA00023136"/>
    </source>
</evidence>
<accession>A0ABU1JD26</accession>
<keyword evidence="4" id="KW-0813">Transport</keyword>
<keyword evidence="8 10" id="KW-1133">Transmembrane helix</keyword>
<reference evidence="12 13" key="1">
    <citation type="submission" date="2023-07" db="EMBL/GenBank/DDBJ databases">
        <title>Sequencing the genomes of 1000 actinobacteria strains.</title>
        <authorList>
            <person name="Klenk H.-P."/>
        </authorList>
    </citation>
    <scope>NUCLEOTIDE SEQUENCE [LARGE SCALE GENOMIC DNA]</scope>
    <source>
        <strain evidence="12 13">DSM 14555</strain>
    </source>
</reference>
<keyword evidence="9 10" id="KW-0472">Membrane</keyword>
<comment type="subcellular location">
    <subcellularLocation>
        <location evidence="1">Cell membrane</location>
        <topology evidence="1">Multi-pass membrane protein</topology>
    </subcellularLocation>
</comment>
<dbReference type="Pfam" id="PF03600">
    <property type="entry name" value="CitMHS"/>
    <property type="match status" value="1"/>
</dbReference>
<feature type="transmembrane region" description="Helical" evidence="10">
    <location>
        <begin position="106"/>
        <end position="122"/>
    </location>
</feature>
<keyword evidence="6 10" id="KW-0812">Transmembrane</keyword>
<dbReference type="PRINTS" id="PR00758">
    <property type="entry name" value="ARSENICPUMP"/>
</dbReference>
<evidence type="ECO:0000313" key="12">
    <source>
        <dbReference type="EMBL" id="MDR6270320.1"/>
    </source>
</evidence>
<feature type="transmembrane region" description="Helical" evidence="10">
    <location>
        <begin position="127"/>
        <end position="145"/>
    </location>
</feature>
<comment type="similarity">
    <text evidence="2">Belongs to the ArsB family.</text>
</comment>
<proteinExistence type="inferred from homology"/>
<evidence type="ECO:0000259" key="11">
    <source>
        <dbReference type="Pfam" id="PF03600"/>
    </source>
</evidence>
<feature type="transmembrane region" description="Helical" evidence="10">
    <location>
        <begin position="258"/>
        <end position="276"/>
    </location>
</feature>
<evidence type="ECO:0000256" key="10">
    <source>
        <dbReference type="SAM" id="Phobius"/>
    </source>
</evidence>
<feature type="transmembrane region" description="Helical" evidence="10">
    <location>
        <begin position="206"/>
        <end position="224"/>
    </location>
</feature>
<feature type="domain" description="Citrate transporter-like" evidence="11">
    <location>
        <begin position="10"/>
        <end position="321"/>
    </location>
</feature>
<evidence type="ECO:0000256" key="5">
    <source>
        <dbReference type="ARBA" id="ARBA00022475"/>
    </source>
</evidence>
<sequence>MKVAVRSWAVPGTALLLGLAFLLTGLLPSADAWTLAQRTVPILLFVIAMTLVTEMADDAGVFRTLTGWLAAKTAGQTGRGRIILLWLLVVALSTLSTIFLSLDTTAVLITPVVVLLAVHAGIRPLPFALTTVWLANTASLLLPVSNLTNLLAQHQLAMTPWQFAGLLWAPAVVGVVIPAAALWLLFRKDFAGSYRPDAVRQPADRALLIICAAVVLLLLPALVSGIPVEYPALAAAVVLLLVFVFRRRSALSWRMLPWRPVILTIGLFLVIATLHAHGLPELLSGAAGEGNVFLALLQLAGLAAGSANAVNNLPAYLALEPVSGSPLRLAAVLIGVNLGPLITPWASLATLLWHERLKSMGVRISWARFAVLGLLLVVLLLPLSVAALWLGAGAPQ</sequence>
<feature type="transmembrane region" description="Helical" evidence="10">
    <location>
        <begin position="165"/>
        <end position="186"/>
    </location>
</feature>
<evidence type="ECO:0000256" key="6">
    <source>
        <dbReference type="ARBA" id="ARBA00022692"/>
    </source>
</evidence>
<evidence type="ECO:0000256" key="7">
    <source>
        <dbReference type="ARBA" id="ARBA00022849"/>
    </source>
</evidence>
<keyword evidence="13" id="KW-1185">Reference proteome</keyword>
<keyword evidence="5" id="KW-1003">Cell membrane</keyword>
<evidence type="ECO:0000313" key="13">
    <source>
        <dbReference type="Proteomes" id="UP001185069"/>
    </source>
</evidence>
<organism evidence="12 13">
    <name type="scientific">Arthrobacter russicus</name>
    <dbReference type="NCBI Taxonomy" id="172040"/>
    <lineage>
        <taxon>Bacteria</taxon>
        <taxon>Bacillati</taxon>
        <taxon>Actinomycetota</taxon>
        <taxon>Actinomycetes</taxon>
        <taxon>Micrococcales</taxon>
        <taxon>Micrococcaceae</taxon>
        <taxon>Arthrobacter</taxon>
    </lineage>
</organism>
<evidence type="ECO:0000256" key="1">
    <source>
        <dbReference type="ARBA" id="ARBA00004651"/>
    </source>
</evidence>
<feature type="transmembrane region" description="Helical" evidence="10">
    <location>
        <begin position="42"/>
        <end position="62"/>
    </location>
</feature>
<comment type="similarity">
    <text evidence="3">Belongs to the CitM (TC 2.A.11) transporter family.</text>
</comment>
<gene>
    <name evidence="12" type="ORF">JOE69_002558</name>
</gene>
<evidence type="ECO:0000256" key="2">
    <source>
        <dbReference type="ARBA" id="ARBA00006433"/>
    </source>
</evidence>
<feature type="transmembrane region" description="Helical" evidence="10">
    <location>
        <begin position="230"/>
        <end position="246"/>
    </location>
</feature>
<comment type="caution">
    <text evidence="12">The sequence shown here is derived from an EMBL/GenBank/DDBJ whole genome shotgun (WGS) entry which is preliminary data.</text>
</comment>
<dbReference type="PANTHER" id="PTHR43302:SF5">
    <property type="entry name" value="TRANSPORTER ARSB-RELATED"/>
    <property type="match status" value="1"/>
</dbReference>
<evidence type="ECO:0000256" key="4">
    <source>
        <dbReference type="ARBA" id="ARBA00022448"/>
    </source>
</evidence>
<dbReference type="InterPro" id="IPR000802">
    <property type="entry name" value="Arsenical_pump_ArsB"/>
</dbReference>
<name>A0ABU1JD26_9MICC</name>